<accession>A0A3Q4BM50</accession>
<dbReference type="Gene3D" id="2.60.40.10">
    <property type="entry name" value="Immunoglobulins"/>
    <property type="match status" value="1"/>
</dbReference>
<feature type="signal peptide" evidence="2">
    <location>
        <begin position="1"/>
        <end position="19"/>
    </location>
</feature>
<keyword evidence="2" id="KW-0732">Signal</keyword>
<name>A0A3Q4BM50_MOLML</name>
<dbReference type="CDD" id="cd00098">
    <property type="entry name" value="IgC1"/>
    <property type="match status" value="1"/>
</dbReference>
<reference evidence="4" key="2">
    <citation type="submission" date="2025-09" db="UniProtKB">
        <authorList>
            <consortium name="Ensembl"/>
        </authorList>
    </citation>
    <scope>IDENTIFICATION</scope>
</reference>
<organism evidence="4 5">
    <name type="scientific">Mola mola</name>
    <name type="common">Ocean sunfish</name>
    <name type="synonym">Tetraodon mola</name>
    <dbReference type="NCBI Taxonomy" id="94237"/>
    <lineage>
        <taxon>Eukaryota</taxon>
        <taxon>Metazoa</taxon>
        <taxon>Chordata</taxon>
        <taxon>Craniata</taxon>
        <taxon>Vertebrata</taxon>
        <taxon>Euteleostomi</taxon>
        <taxon>Actinopterygii</taxon>
        <taxon>Neopterygii</taxon>
        <taxon>Teleostei</taxon>
        <taxon>Neoteleostei</taxon>
        <taxon>Acanthomorphata</taxon>
        <taxon>Eupercaria</taxon>
        <taxon>Tetraodontiformes</taxon>
        <taxon>Molidae</taxon>
        <taxon>Mola</taxon>
    </lineage>
</organism>
<dbReference type="PROSITE" id="PS00290">
    <property type="entry name" value="IG_MHC"/>
    <property type="match status" value="1"/>
</dbReference>
<dbReference type="InterPro" id="IPR036179">
    <property type="entry name" value="Ig-like_dom_sf"/>
</dbReference>
<protein>
    <recommendedName>
        <fullName evidence="3">Ig-like domain-containing protein</fullName>
    </recommendedName>
</protein>
<evidence type="ECO:0000313" key="5">
    <source>
        <dbReference type="Proteomes" id="UP000261620"/>
    </source>
</evidence>
<proteinExistence type="predicted"/>
<dbReference type="InterPro" id="IPR003597">
    <property type="entry name" value="Ig_C1-set"/>
</dbReference>
<evidence type="ECO:0000256" key="2">
    <source>
        <dbReference type="SAM" id="SignalP"/>
    </source>
</evidence>
<dbReference type="PANTHER" id="PTHR23411">
    <property type="entry name" value="TAPASIN"/>
    <property type="match status" value="1"/>
</dbReference>
<reference evidence="4" key="1">
    <citation type="submission" date="2025-08" db="UniProtKB">
        <authorList>
            <consortium name="Ensembl"/>
        </authorList>
    </citation>
    <scope>IDENTIFICATION</scope>
</reference>
<feature type="domain" description="Ig-like" evidence="3">
    <location>
        <begin position="1"/>
        <end position="85"/>
    </location>
</feature>
<dbReference type="Proteomes" id="UP000261620">
    <property type="component" value="Unplaced"/>
</dbReference>
<dbReference type="OMA" id="NGDNFSC"/>
<dbReference type="Pfam" id="PF07654">
    <property type="entry name" value="C1-set"/>
    <property type="match status" value="1"/>
</dbReference>
<dbReference type="STRING" id="94237.ENSMMOP00000021472"/>
<dbReference type="Ensembl" id="ENSMMOT00000021828.1">
    <property type="protein sequence ID" value="ENSMMOP00000021472.1"/>
    <property type="gene ID" value="ENSMMOG00000016319.1"/>
</dbReference>
<keyword evidence="5" id="KW-1185">Reference proteome</keyword>
<sequence>TSEVLILLCLVSGFFPSNLIVYWEENGQRLPSTRYTNSVAWKYPGSSTYSMSSRMNTSKTVDKESTYSCVVEHESSQTPFERTIKDVFEC</sequence>
<dbReference type="InterPro" id="IPR013783">
    <property type="entry name" value="Ig-like_fold"/>
</dbReference>
<evidence type="ECO:0000259" key="3">
    <source>
        <dbReference type="PROSITE" id="PS50835"/>
    </source>
</evidence>
<dbReference type="InterPro" id="IPR003006">
    <property type="entry name" value="Ig/MHC_CS"/>
</dbReference>
<dbReference type="SUPFAM" id="SSF48726">
    <property type="entry name" value="Immunoglobulin"/>
    <property type="match status" value="1"/>
</dbReference>
<dbReference type="InterPro" id="IPR007110">
    <property type="entry name" value="Ig-like_dom"/>
</dbReference>
<dbReference type="AlphaFoldDB" id="A0A3Q4BM50"/>
<evidence type="ECO:0000313" key="4">
    <source>
        <dbReference type="Ensembl" id="ENSMMOP00000021472.1"/>
    </source>
</evidence>
<evidence type="ECO:0000256" key="1">
    <source>
        <dbReference type="ARBA" id="ARBA00023319"/>
    </source>
</evidence>
<dbReference type="InterPro" id="IPR050380">
    <property type="entry name" value="Immune_Resp_Modulators"/>
</dbReference>
<feature type="chain" id="PRO_5018584769" description="Ig-like domain-containing protein" evidence="2">
    <location>
        <begin position="20"/>
        <end position="90"/>
    </location>
</feature>
<keyword evidence="1" id="KW-0393">Immunoglobulin domain</keyword>
<dbReference type="SMART" id="SM00407">
    <property type="entry name" value="IGc1"/>
    <property type="match status" value="1"/>
</dbReference>
<dbReference type="PROSITE" id="PS50835">
    <property type="entry name" value="IG_LIKE"/>
    <property type="match status" value="1"/>
</dbReference>